<evidence type="ECO:0000313" key="3">
    <source>
        <dbReference type="EMBL" id="GHE01679.1"/>
    </source>
</evidence>
<accession>A0AAN4URB5</accession>
<protein>
    <submittedName>
        <fullName evidence="4">Uncharacterized conserved protein, heparinase superfamily</fullName>
    </submittedName>
</protein>
<comment type="subcellular location">
    <subcellularLocation>
        <location evidence="1">Cell envelope</location>
    </subcellularLocation>
</comment>
<feature type="domain" description="Heparinase II/III-like C-terminal" evidence="2">
    <location>
        <begin position="309"/>
        <end position="566"/>
    </location>
</feature>
<reference evidence="3" key="3">
    <citation type="submission" date="2023-06" db="EMBL/GenBank/DDBJ databases">
        <authorList>
            <person name="Sun Q."/>
            <person name="Zhou Y."/>
        </authorList>
    </citation>
    <scope>NUCLEOTIDE SEQUENCE</scope>
    <source>
        <strain evidence="3">CGMCC 1.10859</strain>
    </source>
</reference>
<evidence type="ECO:0000259" key="2">
    <source>
        <dbReference type="Pfam" id="PF07940"/>
    </source>
</evidence>
<dbReference type="Proteomes" id="UP000199541">
    <property type="component" value="Unassembled WGS sequence"/>
</dbReference>
<dbReference type="RefSeq" id="WP_051646201.1">
    <property type="nucleotide sequence ID" value="NZ_BNAB01000007.1"/>
</dbReference>
<dbReference type="Pfam" id="PF07940">
    <property type="entry name" value="Hepar_II_III_C"/>
    <property type="match status" value="1"/>
</dbReference>
<dbReference type="Gene3D" id="2.70.98.70">
    <property type="match status" value="1"/>
</dbReference>
<organism evidence="3 6">
    <name type="scientific">Allgaiera indica</name>
    <dbReference type="NCBI Taxonomy" id="765699"/>
    <lineage>
        <taxon>Bacteria</taxon>
        <taxon>Pseudomonadati</taxon>
        <taxon>Pseudomonadota</taxon>
        <taxon>Alphaproteobacteria</taxon>
        <taxon>Rhodobacterales</taxon>
        <taxon>Paracoccaceae</taxon>
        <taxon>Allgaiera</taxon>
    </lineage>
</organism>
<evidence type="ECO:0000313" key="4">
    <source>
        <dbReference type="EMBL" id="SDW96364.1"/>
    </source>
</evidence>
<keyword evidence="5" id="KW-1185">Reference proteome</keyword>
<gene>
    <name evidence="3" type="ORF">GCM10008024_18060</name>
    <name evidence="4" type="ORF">SAMN05444006_108143</name>
</gene>
<name>A0AAN4URB5_9RHOB</name>
<dbReference type="AlphaFoldDB" id="A0AAN4URB5"/>
<reference evidence="4 5" key="2">
    <citation type="submission" date="2016-10" db="EMBL/GenBank/DDBJ databases">
        <authorList>
            <person name="Varghese N."/>
            <person name="Submissions S."/>
        </authorList>
    </citation>
    <scope>NUCLEOTIDE SEQUENCE [LARGE SCALE GENOMIC DNA]</scope>
    <source>
        <strain evidence="4 5">DSM 24802</strain>
    </source>
</reference>
<sequence length="595" mass="64487">MAQRRKAGAALDEDGYPARSTRFLNRVYARASTRSRAATGFTSQPEPRTIGSFARGRQLTAGNFLFAGYLIEGRGRTLWDLPSPDPTFEEEQHGFAWLDDLAAVGDAAARQCAQDWTFGWILRFGRGRGPGWTPDLTGRRLIRWINHALLLLNGQQRKTADLYFRSLAHQTAFLSRRWHAARPGLARFEALTGLIYAGLALTGMERHVAPASAALARECAERIDAEGGIPTRNPEELLEVFTLLTWAALALAEAGRMAPAAHLAAIERIAPTLRALRHADGGLARFHGGGRGAEGRLDHALANSGVRASAPQGLAMGFARLSCGRTTTIIDAATPPSGRASFNAHASTLAFEMTSGRRPVIVSCGSGAPFGPEWRRAGRATASHSVLAIEGYSSSRLGKPGFSSPRGMLTDLAEVVHARMEAAPEGISLLAGHRGYSRTHGLTHMRGLSLASDGRMLLGEDTLGALTEEERRRFEDVMRLTRDDGVRYALHFHLHPDVDAALDLGGTAVSLALKSGEIWVFRHDGHADLRIEPSVYLEKGRLKPRTSRQIVLAASVTDYASQISWTLAKAQDTPLAIRDLDRDEPLEEGSAADPQ</sequence>
<reference evidence="3" key="1">
    <citation type="journal article" date="2014" name="Int. J. Syst. Evol. Microbiol.">
        <title>Complete genome sequence of Corynebacterium casei LMG S-19264T (=DSM 44701T), isolated from a smear-ripened cheese.</title>
        <authorList>
            <consortium name="US DOE Joint Genome Institute (JGI-PGF)"/>
            <person name="Walter F."/>
            <person name="Albersmeier A."/>
            <person name="Kalinowski J."/>
            <person name="Ruckert C."/>
        </authorList>
    </citation>
    <scope>NUCLEOTIDE SEQUENCE</scope>
    <source>
        <strain evidence="3">CGMCC 1.10859</strain>
    </source>
</reference>
<dbReference type="Gene3D" id="1.50.10.100">
    <property type="entry name" value="Chondroitin AC/alginate lyase"/>
    <property type="match status" value="1"/>
</dbReference>
<dbReference type="InterPro" id="IPR008929">
    <property type="entry name" value="Chondroitin_lyas"/>
</dbReference>
<dbReference type="GO" id="GO:0016829">
    <property type="term" value="F:lyase activity"/>
    <property type="evidence" value="ECO:0007669"/>
    <property type="project" value="InterPro"/>
</dbReference>
<dbReference type="EMBL" id="BNAB01000007">
    <property type="protein sequence ID" value="GHE01679.1"/>
    <property type="molecule type" value="Genomic_DNA"/>
</dbReference>
<comment type="caution">
    <text evidence="3">The sequence shown here is derived from an EMBL/GenBank/DDBJ whole genome shotgun (WGS) entry which is preliminary data.</text>
</comment>
<evidence type="ECO:0000256" key="1">
    <source>
        <dbReference type="ARBA" id="ARBA00004196"/>
    </source>
</evidence>
<proteinExistence type="predicted"/>
<dbReference type="EMBL" id="FNOB01000008">
    <property type="protein sequence ID" value="SDW96364.1"/>
    <property type="molecule type" value="Genomic_DNA"/>
</dbReference>
<dbReference type="Proteomes" id="UP000634647">
    <property type="component" value="Unassembled WGS sequence"/>
</dbReference>
<evidence type="ECO:0000313" key="5">
    <source>
        <dbReference type="Proteomes" id="UP000199541"/>
    </source>
</evidence>
<dbReference type="InterPro" id="IPR012480">
    <property type="entry name" value="Hepar_II_III_C"/>
</dbReference>
<dbReference type="GO" id="GO:0030313">
    <property type="term" value="C:cell envelope"/>
    <property type="evidence" value="ECO:0007669"/>
    <property type="project" value="UniProtKB-SubCell"/>
</dbReference>
<evidence type="ECO:0000313" key="6">
    <source>
        <dbReference type="Proteomes" id="UP000634647"/>
    </source>
</evidence>